<dbReference type="Proteomes" id="UP000805193">
    <property type="component" value="Unassembled WGS sequence"/>
</dbReference>
<reference evidence="1 2" key="1">
    <citation type="journal article" date="2020" name="Cell">
        <title>Large-Scale Comparative Analyses of Tick Genomes Elucidate Their Genetic Diversity and Vector Capacities.</title>
        <authorList>
            <consortium name="Tick Genome and Microbiome Consortium (TIGMIC)"/>
            <person name="Jia N."/>
            <person name="Wang J."/>
            <person name="Shi W."/>
            <person name="Du L."/>
            <person name="Sun Y."/>
            <person name="Zhan W."/>
            <person name="Jiang J.F."/>
            <person name="Wang Q."/>
            <person name="Zhang B."/>
            <person name="Ji P."/>
            <person name="Bell-Sakyi L."/>
            <person name="Cui X.M."/>
            <person name="Yuan T.T."/>
            <person name="Jiang B.G."/>
            <person name="Yang W.F."/>
            <person name="Lam T.T."/>
            <person name="Chang Q.C."/>
            <person name="Ding S.J."/>
            <person name="Wang X.J."/>
            <person name="Zhu J.G."/>
            <person name="Ruan X.D."/>
            <person name="Zhao L."/>
            <person name="Wei J.T."/>
            <person name="Ye R.Z."/>
            <person name="Que T.C."/>
            <person name="Du C.H."/>
            <person name="Zhou Y.H."/>
            <person name="Cheng J.X."/>
            <person name="Dai P.F."/>
            <person name="Guo W.B."/>
            <person name="Han X.H."/>
            <person name="Huang E.J."/>
            <person name="Li L.F."/>
            <person name="Wei W."/>
            <person name="Gao Y.C."/>
            <person name="Liu J.Z."/>
            <person name="Shao H.Z."/>
            <person name="Wang X."/>
            <person name="Wang C.C."/>
            <person name="Yang T.C."/>
            <person name="Huo Q.B."/>
            <person name="Li W."/>
            <person name="Chen H.Y."/>
            <person name="Chen S.E."/>
            <person name="Zhou L.G."/>
            <person name="Ni X.B."/>
            <person name="Tian J.H."/>
            <person name="Sheng Y."/>
            <person name="Liu T."/>
            <person name="Pan Y.S."/>
            <person name="Xia L.Y."/>
            <person name="Li J."/>
            <person name="Zhao F."/>
            <person name="Cao W.C."/>
        </authorList>
    </citation>
    <scope>NUCLEOTIDE SEQUENCE [LARGE SCALE GENOMIC DNA]</scope>
    <source>
        <strain evidence="1">Iper-2018</strain>
    </source>
</reference>
<feature type="non-terminal residue" evidence="1">
    <location>
        <position position="147"/>
    </location>
</feature>
<keyword evidence="2" id="KW-1185">Reference proteome</keyword>
<evidence type="ECO:0000313" key="1">
    <source>
        <dbReference type="EMBL" id="KAG0430433.1"/>
    </source>
</evidence>
<evidence type="ECO:0000313" key="2">
    <source>
        <dbReference type="Proteomes" id="UP000805193"/>
    </source>
</evidence>
<sequence length="147" mass="15975">MEMSKPVPNFISVQGHLVMVGYRSLRRVCSRCGKEVHTGPVCKTPHSDRHAHATPKLPSGKHTPLPRSRPRTLGPARRRQPPTPRCPSPPGNPRMAGMTRTRLPHRTSPLHLCDPAPVASSNKTVPDAPEDSESCTLLSTAVVFGCP</sequence>
<organism evidence="1 2">
    <name type="scientific">Ixodes persulcatus</name>
    <name type="common">Taiga tick</name>
    <dbReference type="NCBI Taxonomy" id="34615"/>
    <lineage>
        <taxon>Eukaryota</taxon>
        <taxon>Metazoa</taxon>
        <taxon>Ecdysozoa</taxon>
        <taxon>Arthropoda</taxon>
        <taxon>Chelicerata</taxon>
        <taxon>Arachnida</taxon>
        <taxon>Acari</taxon>
        <taxon>Parasitiformes</taxon>
        <taxon>Ixodida</taxon>
        <taxon>Ixodoidea</taxon>
        <taxon>Ixodidae</taxon>
        <taxon>Ixodinae</taxon>
        <taxon>Ixodes</taxon>
    </lineage>
</organism>
<dbReference type="EMBL" id="JABSTQ010009324">
    <property type="protein sequence ID" value="KAG0430433.1"/>
    <property type="molecule type" value="Genomic_DNA"/>
</dbReference>
<accession>A0AC60Q8Z2</accession>
<comment type="caution">
    <text evidence="1">The sequence shown here is derived from an EMBL/GenBank/DDBJ whole genome shotgun (WGS) entry which is preliminary data.</text>
</comment>
<protein>
    <submittedName>
        <fullName evidence="1">Uncharacterized protein</fullName>
    </submittedName>
</protein>
<proteinExistence type="predicted"/>
<name>A0AC60Q8Z2_IXOPE</name>
<gene>
    <name evidence="1" type="ORF">HPB47_022703</name>
</gene>